<evidence type="ECO:0000256" key="5">
    <source>
        <dbReference type="ARBA" id="ARBA00022692"/>
    </source>
</evidence>
<dbReference type="PANTHER" id="PTHR30069">
    <property type="entry name" value="TONB-DEPENDENT OUTER MEMBRANE RECEPTOR"/>
    <property type="match status" value="1"/>
</dbReference>
<accession>A0ABU1Z5E2</accession>
<evidence type="ECO:0000259" key="11">
    <source>
        <dbReference type="Pfam" id="PF25183"/>
    </source>
</evidence>
<comment type="caution">
    <text evidence="12">The sequence shown here is derived from an EMBL/GenBank/DDBJ whole genome shotgun (WGS) entry which is preliminary data.</text>
</comment>
<evidence type="ECO:0000313" key="13">
    <source>
        <dbReference type="Proteomes" id="UP001180536"/>
    </source>
</evidence>
<dbReference type="EMBL" id="JAVDXQ010000001">
    <property type="protein sequence ID" value="MDR7295658.1"/>
    <property type="molecule type" value="Genomic_DNA"/>
</dbReference>
<dbReference type="PANTHER" id="PTHR30069:SF46">
    <property type="entry name" value="OAR PROTEIN"/>
    <property type="match status" value="1"/>
</dbReference>
<evidence type="ECO:0000256" key="4">
    <source>
        <dbReference type="ARBA" id="ARBA00022452"/>
    </source>
</evidence>
<dbReference type="RefSeq" id="WP_310342269.1">
    <property type="nucleotide sequence ID" value="NZ_JAVDXQ010000001.1"/>
</dbReference>
<keyword evidence="5" id="KW-0812">Transmembrane</keyword>
<feature type="domain" description="TonB-dependent transporter Oar-like beta-barrel" evidence="11">
    <location>
        <begin position="359"/>
        <end position="1086"/>
    </location>
</feature>
<keyword evidence="13" id="KW-1185">Reference proteome</keyword>
<comment type="subcellular location">
    <subcellularLocation>
        <location evidence="1">Cell outer membrane</location>
        <topology evidence="1">Multi-pass membrane protein</topology>
    </subcellularLocation>
</comment>
<evidence type="ECO:0000256" key="3">
    <source>
        <dbReference type="ARBA" id="ARBA00022448"/>
    </source>
</evidence>
<proteinExistence type="inferred from homology"/>
<name>A0ABU1Z5E2_9BURK</name>
<evidence type="ECO:0000256" key="1">
    <source>
        <dbReference type="ARBA" id="ARBA00004571"/>
    </source>
</evidence>
<feature type="compositionally biased region" description="Basic and acidic residues" evidence="9">
    <location>
        <begin position="166"/>
        <end position="179"/>
    </location>
</feature>
<dbReference type="InterPro" id="IPR039426">
    <property type="entry name" value="TonB-dep_rcpt-like"/>
</dbReference>
<dbReference type="Gene3D" id="2.40.170.20">
    <property type="entry name" value="TonB-dependent receptor, beta-barrel domain"/>
    <property type="match status" value="1"/>
</dbReference>
<dbReference type="InterPro" id="IPR036942">
    <property type="entry name" value="Beta-barrel_TonB_sf"/>
</dbReference>
<dbReference type="Pfam" id="PF25183">
    <property type="entry name" value="OMP_b-brl_4"/>
    <property type="match status" value="2"/>
</dbReference>
<feature type="chain" id="PRO_5045763678" description="TonB-dependent transporter Oar-like beta-barrel domain-containing protein" evidence="10">
    <location>
        <begin position="29"/>
        <end position="1151"/>
    </location>
</feature>
<feature type="region of interest" description="Disordered" evidence="9">
    <location>
        <begin position="166"/>
        <end position="185"/>
    </location>
</feature>
<dbReference type="InterPro" id="IPR013784">
    <property type="entry name" value="Carb-bd-like_fold"/>
</dbReference>
<evidence type="ECO:0000313" key="12">
    <source>
        <dbReference type="EMBL" id="MDR7295658.1"/>
    </source>
</evidence>
<sequence>MSNRFGSGFPLSALCAAVAIVAAAPVMAQNTTAAIGGRVVGADGAPVAGATVTILHRESGSTNTLVTDAEGRYSARGLRVGGPYTVTAVKGADKNSQDDIYLQLAESLNYDIRLGGQALATVVVTGSAAASSKFDSASMGAGTTLGRQELDAYASIARNLQDYARQDPRLAQTDKERGEISAGGQNSRYNSITVDGVRINDTFGLEANNLPTIKQPISIDAIQSVQVNISNYDVTQQGYTGANINAVTKSGTNDLKGSLYYVYRDNDMGGRRFNRTTGTQFAFLPYKEDTKGVTLGGPIIKDKLFFFASYEEMKSNRAQPEFGPLGSPLTNVAITQSAIDSAVKIAQDKYGIAAGTVSAPAPVTVKDTLLKLDWNISESHRANIRYTKTDQGETNFGTYSATGLNLTSWWWNQKKTIETVVGQWFADWTPNFSTELKLSNRDYDSVPQNNSYLPAIGLQFTGAVPAGAPAGVNAGSRFLNFGTELSRQFNILRTKTFDGYFGANWVLGDHEIKGGADYSRNKVYNGFFQNVNGNYTFNCIDAAAANSYTTAGLTGVFTCGSLTVAQREAAVLENFSRGRPSSYQVQIPVAGKTLEDGVAKWNLANTGFFLQDTWSVNDKLTVTAGLRYDQMDIGDKPPANTAAAAAPIAGSLNGNIVTRAQGGLGIDNTVMPDGFGLTQPRVGFNFLLDRTKDHKKQIRGGFGLFQGAAANVWISNPFSNTGLATRVVGCGGSFATCGFSEGLFNPDPTKQNTSFTGAAPAANVDVLAGNLHQPSVWKMNLAFEAEVMGLTAGVEWVGTKVKDGIYYQHLNLGAPTAKGSDGRDLFYTPAALSQACWNQTTGSIITTGAVCGASNGNNARSRALSNASFNNVVRATGTSKGGGNEITFSLSQPATAGFGWQVAYTRTAATEVSPLTSSTSNSNFNSRSIFNPNEDVAANSAYLVRDRVSGAVNWSKAFVSNYKTSVGVFYEGRKGKPYSWTYRNDLNGDGVAGNDLMYIPKGPQSGEVAFAGDTATNHANEDLFWNIVNSYKSLRDAKGSVVSRNSAYSPWVNSFDVRLSQEVPGFFSKHKGVISLDILNFGNLVNNRWGRINEMNFQSAGGQRRTFVNYAGLDAQGRYIYQVNQVVDDYTLRQVKGESQWAMQITARYEF</sequence>
<dbReference type="SUPFAM" id="SSF49452">
    <property type="entry name" value="Starch-binding domain-like"/>
    <property type="match status" value="1"/>
</dbReference>
<evidence type="ECO:0000256" key="10">
    <source>
        <dbReference type="SAM" id="SignalP"/>
    </source>
</evidence>
<comment type="similarity">
    <text evidence="2">Belongs to the TonB-dependent receptor family.</text>
</comment>
<keyword evidence="6" id="KW-0472">Membrane</keyword>
<evidence type="ECO:0000256" key="9">
    <source>
        <dbReference type="SAM" id="MobiDB-lite"/>
    </source>
</evidence>
<evidence type="ECO:0000256" key="2">
    <source>
        <dbReference type="ARBA" id="ARBA00009810"/>
    </source>
</evidence>
<dbReference type="Pfam" id="PF13620">
    <property type="entry name" value="CarboxypepD_reg"/>
    <property type="match status" value="1"/>
</dbReference>
<keyword evidence="8" id="KW-0998">Cell outer membrane</keyword>
<dbReference type="InterPro" id="IPR057601">
    <property type="entry name" value="Oar-like_b-barrel"/>
</dbReference>
<keyword evidence="3" id="KW-0813">Transport</keyword>
<dbReference type="SUPFAM" id="SSF56935">
    <property type="entry name" value="Porins"/>
    <property type="match status" value="1"/>
</dbReference>
<gene>
    <name evidence="12" type="ORF">J2X16_000979</name>
</gene>
<dbReference type="Gene3D" id="2.60.40.1120">
    <property type="entry name" value="Carboxypeptidase-like, regulatory domain"/>
    <property type="match status" value="1"/>
</dbReference>
<dbReference type="InterPro" id="IPR037066">
    <property type="entry name" value="Plug_dom_sf"/>
</dbReference>
<protein>
    <recommendedName>
        <fullName evidence="11">TonB-dependent transporter Oar-like beta-barrel domain-containing protein</fullName>
    </recommendedName>
</protein>
<feature type="domain" description="TonB-dependent transporter Oar-like beta-barrel" evidence="11">
    <location>
        <begin position="247"/>
        <end position="319"/>
    </location>
</feature>
<evidence type="ECO:0000256" key="7">
    <source>
        <dbReference type="ARBA" id="ARBA00023170"/>
    </source>
</evidence>
<dbReference type="Proteomes" id="UP001180536">
    <property type="component" value="Unassembled WGS sequence"/>
</dbReference>
<dbReference type="Gene3D" id="2.170.130.10">
    <property type="entry name" value="TonB-dependent receptor, plug domain"/>
    <property type="match status" value="1"/>
</dbReference>
<keyword evidence="7" id="KW-0675">Receptor</keyword>
<reference evidence="12 13" key="1">
    <citation type="submission" date="2023-07" db="EMBL/GenBank/DDBJ databases">
        <title>Sorghum-associated microbial communities from plants grown in Nebraska, USA.</title>
        <authorList>
            <person name="Schachtman D."/>
        </authorList>
    </citation>
    <scope>NUCLEOTIDE SEQUENCE [LARGE SCALE GENOMIC DNA]</scope>
    <source>
        <strain evidence="12 13">BE310</strain>
    </source>
</reference>
<evidence type="ECO:0000256" key="8">
    <source>
        <dbReference type="ARBA" id="ARBA00023237"/>
    </source>
</evidence>
<keyword evidence="10" id="KW-0732">Signal</keyword>
<evidence type="ECO:0000256" key="6">
    <source>
        <dbReference type="ARBA" id="ARBA00023136"/>
    </source>
</evidence>
<keyword evidence="4" id="KW-1134">Transmembrane beta strand</keyword>
<feature type="signal peptide" evidence="10">
    <location>
        <begin position="1"/>
        <end position="28"/>
    </location>
</feature>
<organism evidence="12 13">
    <name type="scientific">Pelomonas aquatica</name>
    <dbReference type="NCBI Taxonomy" id="431058"/>
    <lineage>
        <taxon>Bacteria</taxon>
        <taxon>Pseudomonadati</taxon>
        <taxon>Pseudomonadota</taxon>
        <taxon>Betaproteobacteria</taxon>
        <taxon>Burkholderiales</taxon>
        <taxon>Sphaerotilaceae</taxon>
        <taxon>Roseateles</taxon>
    </lineage>
</organism>